<name>A0A4V6I8F2_STECR</name>
<dbReference type="AlphaFoldDB" id="A0A4V6I8F2"/>
<proteinExistence type="predicted"/>
<comment type="caution">
    <text evidence="1">The sequence shown here is derived from an EMBL/GenBank/DDBJ whole genome shotgun (WGS) entry which is preliminary data.</text>
</comment>
<reference evidence="1 2" key="1">
    <citation type="journal article" date="2015" name="Genome Biol.">
        <title>Comparative genomics of Steinernema reveals deeply conserved gene regulatory networks.</title>
        <authorList>
            <person name="Dillman A.R."/>
            <person name="Macchietto M."/>
            <person name="Porter C.F."/>
            <person name="Rogers A."/>
            <person name="Williams B."/>
            <person name="Antoshechkin I."/>
            <person name="Lee M.M."/>
            <person name="Goodwin Z."/>
            <person name="Lu X."/>
            <person name="Lewis E.E."/>
            <person name="Goodrich-Blair H."/>
            <person name="Stock S.P."/>
            <person name="Adams B.J."/>
            <person name="Sternberg P.W."/>
            <person name="Mortazavi A."/>
        </authorList>
    </citation>
    <scope>NUCLEOTIDE SEQUENCE [LARGE SCALE GENOMIC DNA]</scope>
    <source>
        <strain evidence="1 2">ALL</strain>
    </source>
</reference>
<organism evidence="1 2">
    <name type="scientific">Steinernema carpocapsae</name>
    <name type="common">Entomopathogenic nematode</name>
    <dbReference type="NCBI Taxonomy" id="34508"/>
    <lineage>
        <taxon>Eukaryota</taxon>
        <taxon>Metazoa</taxon>
        <taxon>Ecdysozoa</taxon>
        <taxon>Nematoda</taxon>
        <taxon>Chromadorea</taxon>
        <taxon>Rhabditida</taxon>
        <taxon>Tylenchina</taxon>
        <taxon>Panagrolaimomorpha</taxon>
        <taxon>Strongyloidoidea</taxon>
        <taxon>Steinernematidae</taxon>
        <taxon>Steinernema</taxon>
    </lineage>
</organism>
<reference evidence="1 2" key="2">
    <citation type="journal article" date="2019" name="G3 (Bethesda)">
        <title>Hybrid Assembly of the Genome of the Entomopathogenic Nematode Steinernema carpocapsae Identifies the X-Chromosome.</title>
        <authorList>
            <person name="Serra L."/>
            <person name="Macchietto M."/>
            <person name="Macias-Munoz A."/>
            <person name="McGill C.J."/>
            <person name="Rodriguez I.M."/>
            <person name="Rodriguez B."/>
            <person name="Murad R."/>
            <person name="Mortazavi A."/>
        </authorList>
    </citation>
    <scope>NUCLEOTIDE SEQUENCE [LARGE SCALE GENOMIC DNA]</scope>
    <source>
        <strain evidence="1 2">ALL</strain>
    </source>
</reference>
<sequence>MFRKCNLCFSVAKDNAGPPLRHFFWIYIDIFVLVSLRSRPGQNVVRCCLQEGWLTGWYTEEKTIGLSVGTPVSFPTTTLVELSSSESRLEATWRLLAKRERRLRHCTPDDAWRQSSTAVAEAPCVITVAFDIVALKTDLLFSVIASAPNSASLVLHAFPLSAGRPPPTAFWYEGVSSAIY</sequence>
<keyword evidence="2" id="KW-1185">Reference proteome</keyword>
<gene>
    <name evidence="1" type="ORF">L596_005229</name>
</gene>
<dbReference type="Proteomes" id="UP000298663">
    <property type="component" value="Chromosome X"/>
</dbReference>
<dbReference type="EMBL" id="AZBU02000001">
    <property type="protein sequence ID" value="TMS38523.1"/>
    <property type="molecule type" value="Genomic_DNA"/>
</dbReference>
<protein>
    <submittedName>
        <fullName evidence="1">Uncharacterized protein</fullName>
    </submittedName>
</protein>
<accession>A0A4V6I8F2</accession>
<dbReference type="EMBL" id="CM016762">
    <property type="protein sequence ID" value="TMS38523.1"/>
    <property type="molecule type" value="Genomic_DNA"/>
</dbReference>
<evidence type="ECO:0000313" key="1">
    <source>
        <dbReference type="EMBL" id="TMS38523.1"/>
    </source>
</evidence>
<evidence type="ECO:0000313" key="2">
    <source>
        <dbReference type="Proteomes" id="UP000298663"/>
    </source>
</evidence>